<dbReference type="GO" id="GO:0046872">
    <property type="term" value="F:metal ion binding"/>
    <property type="evidence" value="ECO:0007669"/>
    <property type="project" value="UniProtKB-KW"/>
</dbReference>
<dbReference type="Pfam" id="PF01219">
    <property type="entry name" value="DAGK_prokar"/>
    <property type="match status" value="1"/>
</dbReference>
<organism evidence="6 7">
    <name type="scientific">Neomoorella humiferrea</name>
    <dbReference type="NCBI Taxonomy" id="676965"/>
    <lineage>
        <taxon>Bacteria</taxon>
        <taxon>Bacillati</taxon>
        <taxon>Bacillota</taxon>
        <taxon>Clostridia</taxon>
        <taxon>Neomoorellales</taxon>
        <taxon>Neomoorellaceae</taxon>
        <taxon>Neomoorella</taxon>
    </lineage>
</organism>
<keyword evidence="3" id="KW-0547">Nucleotide-binding</keyword>
<dbReference type="EC" id="2.7.1.66" evidence="6"/>
<dbReference type="PANTHER" id="PTHR34299">
    <property type="entry name" value="DIACYLGLYCEROL KINASE"/>
    <property type="match status" value="1"/>
</dbReference>
<dbReference type="OrthoDB" id="9789934at2"/>
<keyword evidence="5" id="KW-0812">Transmembrane</keyword>
<feature type="binding site" evidence="3">
    <location>
        <begin position="85"/>
        <end position="86"/>
    </location>
    <ligand>
        <name>ATP</name>
        <dbReference type="ChEBI" id="CHEBI:30616"/>
    </ligand>
</feature>
<dbReference type="RefSeq" id="WP_106004459.1">
    <property type="nucleotide sequence ID" value="NZ_CP136418.1"/>
</dbReference>
<keyword evidence="5" id="KW-1133">Transmembrane helix</keyword>
<keyword evidence="6" id="KW-0418">Kinase</keyword>
<dbReference type="GO" id="GO:0005524">
    <property type="term" value="F:ATP binding"/>
    <property type="evidence" value="ECO:0007669"/>
    <property type="project" value="UniProtKB-KW"/>
</dbReference>
<dbReference type="InterPro" id="IPR033717">
    <property type="entry name" value="UDPK"/>
</dbReference>
<sequence>MLDKFRAALVGVFYCLRTQVNMVIHLTAAAAVVAAGVYFHVRPWEWAVLTLTITMVIAAEAFNTALEVAVDLYTSKYHPLARIAKDVAAGAVLMTAIGAIIIACIIFGPRLGLY</sequence>
<keyword evidence="5" id="KW-0472">Membrane</keyword>
<keyword evidence="3" id="KW-0067">ATP-binding</keyword>
<feature type="binding site" evidence="4">
    <location>
        <position position="67"/>
    </location>
    <ligand>
        <name>a divalent metal cation</name>
        <dbReference type="ChEBI" id="CHEBI:60240"/>
    </ligand>
</feature>
<dbReference type="GO" id="GO:0036433">
    <property type="term" value="F:di-trans, poly-cis-undecaprenol kinase activity"/>
    <property type="evidence" value="ECO:0007669"/>
    <property type="project" value="UniProtKB-EC"/>
</dbReference>
<dbReference type="Gene3D" id="1.10.3830.10">
    <property type="entry name" value="Diacylglycerol kinase (DAGK) domain"/>
    <property type="match status" value="1"/>
</dbReference>
<evidence type="ECO:0000256" key="5">
    <source>
        <dbReference type="SAM" id="Phobius"/>
    </source>
</evidence>
<feature type="active site" description="Proton acceptor" evidence="1">
    <location>
        <position position="60"/>
    </location>
</feature>
<feature type="binding site" evidence="3">
    <location>
        <position position="67"/>
    </location>
    <ligand>
        <name>ATP</name>
        <dbReference type="ChEBI" id="CHEBI:30616"/>
    </ligand>
</feature>
<proteinExistence type="predicted"/>
<dbReference type="GO" id="GO:0008654">
    <property type="term" value="P:phospholipid biosynthetic process"/>
    <property type="evidence" value="ECO:0007669"/>
    <property type="project" value="InterPro"/>
</dbReference>
<protein>
    <submittedName>
        <fullName evidence="6">Undecaprenol kinase</fullName>
        <ecNumber evidence="6">2.7.1.66</ecNumber>
    </submittedName>
</protein>
<dbReference type="AlphaFoldDB" id="A0A2T0AW38"/>
<evidence type="ECO:0000313" key="6">
    <source>
        <dbReference type="EMBL" id="PRR74921.1"/>
    </source>
</evidence>
<name>A0A2T0AW38_9FIRM</name>
<gene>
    <name evidence="6" type="primary">dgkA</name>
    <name evidence="6" type="ORF">MOHU_04210</name>
</gene>
<dbReference type="PANTHER" id="PTHR34299:SF1">
    <property type="entry name" value="DIACYLGLYCEROL KINASE"/>
    <property type="match status" value="1"/>
</dbReference>
<dbReference type="Proteomes" id="UP000238415">
    <property type="component" value="Unassembled WGS sequence"/>
</dbReference>
<dbReference type="GO" id="GO:0016020">
    <property type="term" value="C:membrane"/>
    <property type="evidence" value="ECO:0007669"/>
    <property type="project" value="InterPro"/>
</dbReference>
<evidence type="ECO:0000256" key="1">
    <source>
        <dbReference type="PIRSR" id="PIRSR600829-1"/>
    </source>
</evidence>
<feature type="transmembrane region" description="Helical" evidence="5">
    <location>
        <begin position="20"/>
        <end position="40"/>
    </location>
</feature>
<accession>A0A2T0AW38</accession>
<evidence type="ECO:0000256" key="3">
    <source>
        <dbReference type="PIRSR" id="PIRSR600829-3"/>
    </source>
</evidence>
<keyword evidence="4" id="KW-0479">Metal-binding</keyword>
<feature type="binding site" evidence="2">
    <location>
        <position position="60"/>
    </location>
    <ligand>
        <name>substrate</name>
    </ligand>
</feature>
<evidence type="ECO:0000313" key="7">
    <source>
        <dbReference type="Proteomes" id="UP000238415"/>
    </source>
</evidence>
<evidence type="ECO:0000256" key="4">
    <source>
        <dbReference type="PIRSR" id="PIRSR600829-4"/>
    </source>
</evidence>
<dbReference type="CDD" id="cd14265">
    <property type="entry name" value="UDPK_IM_like"/>
    <property type="match status" value="1"/>
</dbReference>
<comment type="cofactor">
    <cofactor evidence="4">
        <name>Mg(2+)</name>
        <dbReference type="ChEBI" id="CHEBI:18420"/>
    </cofactor>
    <text evidence="4">Mn(2+), Zn(2+), Cd(2+) and Co(2+) support activity to lesser extents.</text>
</comment>
<evidence type="ECO:0000256" key="2">
    <source>
        <dbReference type="PIRSR" id="PIRSR600829-2"/>
    </source>
</evidence>
<feature type="transmembrane region" description="Helical" evidence="5">
    <location>
        <begin position="46"/>
        <end position="66"/>
    </location>
</feature>
<reference evidence="6 7" key="1">
    <citation type="submission" date="2018-03" db="EMBL/GenBank/DDBJ databases">
        <title>Genome sequence of Moorella humiferrea DSM 23265.</title>
        <authorList>
            <person name="Poehlein A."/>
            <person name="Daniel R."/>
        </authorList>
    </citation>
    <scope>NUCLEOTIDE SEQUENCE [LARGE SCALE GENOMIC DNA]</scope>
    <source>
        <strain evidence="6 7">DSM 23265</strain>
    </source>
</reference>
<dbReference type="EMBL" id="PVXM01000006">
    <property type="protein sequence ID" value="PRR74921.1"/>
    <property type="molecule type" value="Genomic_DNA"/>
</dbReference>
<keyword evidence="6" id="KW-0808">Transferase</keyword>
<comment type="caution">
    <text evidence="6">The sequence shown here is derived from an EMBL/GenBank/DDBJ whole genome shotgun (WGS) entry which is preliminary data.</text>
</comment>
<feature type="transmembrane region" description="Helical" evidence="5">
    <location>
        <begin position="87"/>
        <end position="108"/>
    </location>
</feature>
<keyword evidence="7" id="KW-1185">Reference proteome</keyword>
<keyword evidence="4" id="KW-0460">Magnesium</keyword>
<dbReference type="InterPro" id="IPR000829">
    <property type="entry name" value="DAGK"/>
</dbReference>